<evidence type="ECO:0000313" key="1">
    <source>
        <dbReference type="EMBL" id="TXN31893.1"/>
    </source>
</evidence>
<name>A0A5C8UTF0_9MICO</name>
<dbReference type="RefSeq" id="WP_147782142.1">
    <property type="nucleotide sequence ID" value="NZ_VRMG01000004.1"/>
</dbReference>
<accession>A0A5C8UTF0</accession>
<dbReference type="Proteomes" id="UP000321379">
    <property type="component" value="Unassembled WGS sequence"/>
</dbReference>
<dbReference type="EMBL" id="VRMG01000004">
    <property type="protein sequence ID" value="TXN31893.1"/>
    <property type="molecule type" value="Genomic_DNA"/>
</dbReference>
<organism evidence="1 2">
    <name type="scientific">Lacisediminihabitans profunda</name>
    <dbReference type="NCBI Taxonomy" id="2594790"/>
    <lineage>
        <taxon>Bacteria</taxon>
        <taxon>Bacillati</taxon>
        <taxon>Actinomycetota</taxon>
        <taxon>Actinomycetes</taxon>
        <taxon>Micrococcales</taxon>
        <taxon>Microbacteriaceae</taxon>
        <taxon>Lacisediminihabitans</taxon>
    </lineage>
</organism>
<keyword evidence="2" id="KW-1185">Reference proteome</keyword>
<proteinExistence type="predicted"/>
<reference evidence="1 2" key="1">
    <citation type="submission" date="2019-08" db="EMBL/GenBank/DDBJ databases">
        <title>Bacterial whole genome sequence for Glaciihabitans sp. CHu50b-6-2.</title>
        <authorList>
            <person name="Jin L."/>
        </authorList>
    </citation>
    <scope>NUCLEOTIDE SEQUENCE [LARGE SCALE GENOMIC DNA]</scope>
    <source>
        <strain evidence="1 2">CHu50b-6-2</strain>
    </source>
</reference>
<sequence>MTAVAGEWMLEGVAVVEVSNILWNIHDLHGTADAPRQLMGNVRKIGNLYGANSVRFPSERPYFDDFDSAIRYVVRLASLDVTVLEDAGPDSATARA</sequence>
<dbReference type="AlphaFoldDB" id="A0A5C8UTF0"/>
<comment type="caution">
    <text evidence="1">The sequence shown here is derived from an EMBL/GenBank/DDBJ whole genome shotgun (WGS) entry which is preliminary data.</text>
</comment>
<gene>
    <name evidence="1" type="ORF">FVP33_02930</name>
</gene>
<evidence type="ECO:0000313" key="2">
    <source>
        <dbReference type="Proteomes" id="UP000321379"/>
    </source>
</evidence>
<protein>
    <submittedName>
        <fullName evidence="1">Uncharacterized protein</fullName>
    </submittedName>
</protein>